<dbReference type="GO" id="GO:0005634">
    <property type="term" value="C:nucleus"/>
    <property type="evidence" value="ECO:0007669"/>
    <property type="project" value="TreeGrafter"/>
</dbReference>
<dbReference type="Ensembl" id="ENSPNAT00000086937.1">
    <property type="protein sequence ID" value="ENSPNAP00000049981.1"/>
    <property type="gene ID" value="ENSPNAG00000032523.1"/>
</dbReference>
<reference evidence="6" key="2">
    <citation type="submission" date="2025-08" db="UniProtKB">
        <authorList>
            <consortium name="Ensembl"/>
        </authorList>
    </citation>
    <scope>IDENTIFICATION</scope>
</reference>
<dbReference type="GO" id="GO:0046872">
    <property type="term" value="F:metal ion binding"/>
    <property type="evidence" value="ECO:0007669"/>
    <property type="project" value="UniProtKB-KW"/>
</dbReference>
<dbReference type="PANTHER" id="PTHR22748:SF26">
    <property type="entry name" value="ENDONUCLEASE_EXONUCLEASE_PHOSPHATASE DOMAIN-CONTAINING PROTEIN"/>
    <property type="match status" value="1"/>
</dbReference>
<keyword evidence="7" id="KW-1185">Reference proteome</keyword>
<evidence type="ECO:0000256" key="2">
    <source>
        <dbReference type="ARBA" id="ARBA00022723"/>
    </source>
</evidence>
<dbReference type="Gene3D" id="3.60.10.10">
    <property type="entry name" value="Endonuclease/exonuclease/phosphatase"/>
    <property type="match status" value="1"/>
</dbReference>
<evidence type="ECO:0000256" key="4">
    <source>
        <dbReference type="ARBA" id="ARBA00022842"/>
    </source>
</evidence>
<dbReference type="GeneTree" id="ENSGT01140000282594"/>
<proteinExistence type="predicted"/>
<dbReference type="GO" id="GO:0003906">
    <property type="term" value="F:DNA-(apurinic or apyrimidinic site) endonuclease activity"/>
    <property type="evidence" value="ECO:0007669"/>
    <property type="project" value="TreeGrafter"/>
</dbReference>
<dbReference type="InterPro" id="IPR004808">
    <property type="entry name" value="AP_endonuc_1"/>
</dbReference>
<sequence>MGDTNSLRIPTGCLVNFISWNVKSLNHPVKRKKVLRDLKYLKAHTAFLKETHLRTVDQVRLGGGWIGQTYHSNFARGVAILFKKNIPFHLEKMIADPQGRYIIVSGHINSFPLTLINIYGPNFDCPDFFRKIFGLIPLALNPFFFFFFFFFFP</sequence>
<dbReference type="SUPFAM" id="SSF56219">
    <property type="entry name" value="DNase I-like"/>
    <property type="match status" value="1"/>
</dbReference>
<keyword evidence="5" id="KW-1133">Transmembrane helix</keyword>
<evidence type="ECO:0000313" key="7">
    <source>
        <dbReference type="Proteomes" id="UP001501920"/>
    </source>
</evidence>
<dbReference type="InterPro" id="IPR036691">
    <property type="entry name" value="Endo/exonu/phosph_ase_sf"/>
</dbReference>
<dbReference type="PANTHER" id="PTHR22748">
    <property type="entry name" value="AP ENDONUCLEASE"/>
    <property type="match status" value="1"/>
</dbReference>
<keyword evidence="5" id="KW-0812">Transmembrane</keyword>
<dbReference type="AlphaFoldDB" id="A0AAR2JJG4"/>
<feature type="transmembrane region" description="Helical" evidence="5">
    <location>
        <begin position="132"/>
        <end position="152"/>
    </location>
</feature>
<protein>
    <submittedName>
        <fullName evidence="6">Uncharacterized protein</fullName>
    </submittedName>
</protein>
<dbReference type="Proteomes" id="UP001501920">
    <property type="component" value="Chromosome 22"/>
</dbReference>
<keyword evidence="4" id="KW-0460">Magnesium</keyword>
<accession>A0AAR2JJG4</accession>
<evidence type="ECO:0000256" key="1">
    <source>
        <dbReference type="ARBA" id="ARBA00001946"/>
    </source>
</evidence>
<reference evidence="6" key="3">
    <citation type="submission" date="2025-09" db="UniProtKB">
        <authorList>
            <consortium name="Ensembl"/>
        </authorList>
    </citation>
    <scope>IDENTIFICATION</scope>
</reference>
<comment type="cofactor">
    <cofactor evidence="1">
        <name>Mg(2+)</name>
        <dbReference type="ChEBI" id="CHEBI:18420"/>
    </cofactor>
</comment>
<feature type="transmembrane region" description="Helical" evidence="5">
    <location>
        <begin position="101"/>
        <end position="120"/>
    </location>
</feature>
<evidence type="ECO:0000256" key="3">
    <source>
        <dbReference type="ARBA" id="ARBA00022801"/>
    </source>
</evidence>
<evidence type="ECO:0000256" key="5">
    <source>
        <dbReference type="SAM" id="Phobius"/>
    </source>
</evidence>
<dbReference type="GO" id="GO:0008311">
    <property type="term" value="F:double-stranded DNA 3'-5' DNA exonuclease activity"/>
    <property type="evidence" value="ECO:0007669"/>
    <property type="project" value="TreeGrafter"/>
</dbReference>
<evidence type="ECO:0000313" key="6">
    <source>
        <dbReference type="Ensembl" id="ENSPNAP00000049981.1"/>
    </source>
</evidence>
<keyword evidence="2" id="KW-0479">Metal-binding</keyword>
<organism evidence="6 7">
    <name type="scientific">Pygocentrus nattereri</name>
    <name type="common">Red-bellied piranha</name>
    <dbReference type="NCBI Taxonomy" id="42514"/>
    <lineage>
        <taxon>Eukaryota</taxon>
        <taxon>Metazoa</taxon>
        <taxon>Chordata</taxon>
        <taxon>Craniata</taxon>
        <taxon>Vertebrata</taxon>
        <taxon>Euteleostomi</taxon>
        <taxon>Actinopterygii</taxon>
        <taxon>Neopterygii</taxon>
        <taxon>Teleostei</taxon>
        <taxon>Ostariophysi</taxon>
        <taxon>Characiformes</taxon>
        <taxon>Characoidei</taxon>
        <taxon>Pygocentrus</taxon>
    </lineage>
</organism>
<keyword evidence="3" id="KW-0378">Hydrolase</keyword>
<dbReference type="GO" id="GO:0008081">
    <property type="term" value="F:phosphoric diester hydrolase activity"/>
    <property type="evidence" value="ECO:0007669"/>
    <property type="project" value="TreeGrafter"/>
</dbReference>
<keyword evidence="5" id="KW-0472">Membrane</keyword>
<dbReference type="GO" id="GO:0006284">
    <property type="term" value="P:base-excision repair"/>
    <property type="evidence" value="ECO:0007669"/>
    <property type="project" value="TreeGrafter"/>
</dbReference>
<reference evidence="6 7" key="1">
    <citation type="submission" date="2020-10" db="EMBL/GenBank/DDBJ databases">
        <title>Pygocentrus nattereri (red-bellied piranha) genome, fPygNat1, primary haplotype.</title>
        <authorList>
            <person name="Myers G."/>
            <person name="Meyer A."/>
            <person name="Karagic N."/>
            <person name="Pippel M."/>
            <person name="Winkler S."/>
            <person name="Tracey A."/>
            <person name="Wood J."/>
            <person name="Formenti G."/>
            <person name="Howe K."/>
            <person name="Fedrigo O."/>
            <person name="Jarvis E.D."/>
        </authorList>
    </citation>
    <scope>NUCLEOTIDE SEQUENCE [LARGE SCALE GENOMIC DNA]</scope>
</reference>
<name>A0AAR2JJG4_PYGNA</name>